<dbReference type="Pfam" id="PF20434">
    <property type="entry name" value="BD-FAE"/>
    <property type="match status" value="1"/>
</dbReference>
<proteinExistence type="predicted"/>
<dbReference type="PANTHER" id="PTHR48081">
    <property type="entry name" value="AB HYDROLASE SUPERFAMILY PROTEIN C4A8.06C"/>
    <property type="match status" value="1"/>
</dbReference>
<keyword evidence="2" id="KW-1133">Transmembrane helix</keyword>
<dbReference type="SUPFAM" id="SSF53474">
    <property type="entry name" value="alpha/beta-Hydrolases"/>
    <property type="match status" value="1"/>
</dbReference>
<dbReference type="AlphaFoldDB" id="A0A9D2Q3L9"/>
<gene>
    <name evidence="4" type="ORF">H9698_05870</name>
</gene>
<keyword evidence="2" id="KW-0812">Transmembrane</keyword>
<feature type="domain" description="BD-FAE-like" evidence="3">
    <location>
        <begin position="90"/>
        <end position="241"/>
    </location>
</feature>
<evidence type="ECO:0000259" key="3">
    <source>
        <dbReference type="Pfam" id="PF20434"/>
    </source>
</evidence>
<reference evidence="4" key="2">
    <citation type="submission" date="2021-04" db="EMBL/GenBank/DDBJ databases">
        <authorList>
            <person name="Gilroy R."/>
        </authorList>
    </citation>
    <scope>NUCLEOTIDE SEQUENCE</scope>
    <source>
        <strain evidence="4">5933</strain>
    </source>
</reference>
<feature type="transmembrane region" description="Helical" evidence="2">
    <location>
        <begin position="12"/>
        <end position="34"/>
    </location>
</feature>
<comment type="caution">
    <text evidence="4">The sequence shown here is derived from an EMBL/GenBank/DDBJ whole genome shotgun (WGS) entry which is preliminary data.</text>
</comment>
<dbReference type="InterPro" id="IPR049492">
    <property type="entry name" value="BD-FAE-like_dom"/>
</dbReference>
<organism evidence="4 5">
    <name type="scientific">Candidatus Ruthenibacterium merdavium</name>
    <dbReference type="NCBI Taxonomy" id="2838752"/>
    <lineage>
        <taxon>Bacteria</taxon>
        <taxon>Bacillati</taxon>
        <taxon>Bacillota</taxon>
        <taxon>Clostridia</taxon>
        <taxon>Eubacteriales</taxon>
        <taxon>Oscillospiraceae</taxon>
        <taxon>Ruthenibacterium</taxon>
    </lineage>
</organism>
<evidence type="ECO:0000256" key="1">
    <source>
        <dbReference type="ARBA" id="ARBA00022801"/>
    </source>
</evidence>
<reference evidence="4" key="1">
    <citation type="journal article" date="2021" name="PeerJ">
        <title>Extensive microbial diversity within the chicken gut microbiome revealed by metagenomics and culture.</title>
        <authorList>
            <person name="Gilroy R."/>
            <person name="Ravi A."/>
            <person name="Getino M."/>
            <person name="Pursley I."/>
            <person name="Horton D.L."/>
            <person name="Alikhan N.F."/>
            <person name="Baker D."/>
            <person name="Gharbi K."/>
            <person name="Hall N."/>
            <person name="Watson M."/>
            <person name="Adriaenssens E.M."/>
            <person name="Foster-Nyarko E."/>
            <person name="Jarju S."/>
            <person name="Secka A."/>
            <person name="Antonio M."/>
            <person name="Oren A."/>
            <person name="Chaudhuri R.R."/>
            <person name="La Ragione R."/>
            <person name="Hildebrand F."/>
            <person name="Pallen M.J."/>
        </authorList>
    </citation>
    <scope>NUCLEOTIDE SEQUENCE</scope>
    <source>
        <strain evidence="4">5933</strain>
    </source>
</reference>
<dbReference type="Gene3D" id="3.40.50.1820">
    <property type="entry name" value="alpha/beta hydrolase"/>
    <property type="match status" value="1"/>
</dbReference>
<evidence type="ECO:0000313" key="5">
    <source>
        <dbReference type="Proteomes" id="UP000823918"/>
    </source>
</evidence>
<evidence type="ECO:0000256" key="2">
    <source>
        <dbReference type="SAM" id="Phobius"/>
    </source>
</evidence>
<dbReference type="EMBL" id="DWWA01000028">
    <property type="protein sequence ID" value="HJC72303.1"/>
    <property type="molecule type" value="Genomic_DNA"/>
</dbReference>
<protein>
    <submittedName>
        <fullName evidence="4">Alpha/beta hydrolase</fullName>
    </submittedName>
</protein>
<evidence type="ECO:0000313" key="4">
    <source>
        <dbReference type="EMBL" id="HJC72303.1"/>
    </source>
</evidence>
<name>A0A9D2Q3L9_9FIRM</name>
<dbReference type="Proteomes" id="UP000823918">
    <property type="component" value="Unassembled WGS sequence"/>
</dbReference>
<dbReference type="InterPro" id="IPR029058">
    <property type="entry name" value="AB_hydrolase_fold"/>
</dbReference>
<dbReference type="InterPro" id="IPR050300">
    <property type="entry name" value="GDXG_lipolytic_enzyme"/>
</dbReference>
<dbReference type="GO" id="GO:0016787">
    <property type="term" value="F:hydrolase activity"/>
    <property type="evidence" value="ECO:0007669"/>
    <property type="project" value="UniProtKB-KW"/>
</dbReference>
<keyword evidence="2" id="KW-0472">Membrane</keyword>
<sequence>MNEKIFKKKRKGLKIFLSICGVLMALLLTLYLVATNNTQTVIGMLQKLSYGDNPINSYEPFYDPVNGKKDNGQYLISEINYDSEYPNGFLDITYPDENRDVDRPTLFYFHGGGFFAGSKNMGDPLAATESTYLLDDICAAGYNIVNVDYALVPDYRFPVPLIQANKAFAYIQEHADEYHLNMDNVVIMGSSAGAIMASQLGSIITNPEYAELLGITPALKPEQVKAVVIDDAPLDYKAFSLATKIIIGNYVKGSIYLSEEEIKQYDNIQNLTANYPAAVLLGSEYRHDMEVMHEELNKLGCEHLHIDPYIEHGLTKPHCFVSTERTDPIAKDAFDRMILFLNEKTK</sequence>
<accession>A0A9D2Q3L9</accession>
<keyword evidence="1 4" id="KW-0378">Hydrolase</keyword>